<dbReference type="Proteomes" id="UP000650224">
    <property type="component" value="Unassembled WGS sequence"/>
</dbReference>
<evidence type="ECO:0000256" key="2">
    <source>
        <dbReference type="SAM" id="Phobius"/>
    </source>
</evidence>
<protein>
    <recommendedName>
        <fullName evidence="5">DUF4145 domain-containing protein</fullName>
    </recommendedName>
</protein>
<dbReference type="RefSeq" id="WP_191732769.1">
    <property type="nucleotide sequence ID" value="NZ_JACSPR010000002.1"/>
</dbReference>
<keyword evidence="2" id="KW-0812">Transmembrane</keyword>
<keyword evidence="2" id="KW-1133">Transmembrane helix</keyword>
<feature type="region of interest" description="Disordered" evidence="1">
    <location>
        <begin position="174"/>
        <end position="201"/>
    </location>
</feature>
<evidence type="ECO:0000313" key="4">
    <source>
        <dbReference type="Proteomes" id="UP000650224"/>
    </source>
</evidence>
<reference evidence="3 4" key="1">
    <citation type="submission" date="2020-08" db="EMBL/GenBank/DDBJ databases">
        <title>A Genomic Blueprint of the Chicken Gut Microbiome.</title>
        <authorList>
            <person name="Gilroy R."/>
            <person name="Ravi A."/>
            <person name="Getino M."/>
            <person name="Pursley I."/>
            <person name="Horton D.L."/>
            <person name="Alikhan N.-F."/>
            <person name="Baker D."/>
            <person name="Gharbi K."/>
            <person name="Hall N."/>
            <person name="Watson M."/>
            <person name="Adriaenssens E.M."/>
            <person name="Foster-Nyarko E."/>
            <person name="Jarju S."/>
            <person name="Secka A."/>
            <person name="Antonio M."/>
            <person name="Oren A."/>
            <person name="Chaudhuri R."/>
            <person name="La Ragione R.M."/>
            <person name="Hildebrand F."/>
            <person name="Pallen M.J."/>
        </authorList>
    </citation>
    <scope>NUCLEOTIDE SEQUENCE [LARGE SCALE GENOMIC DNA]</scope>
    <source>
        <strain evidence="3 4">Sa1YVA5</strain>
    </source>
</reference>
<name>A0A8I0LF73_9CORY</name>
<comment type="caution">
    <text evidence="3">The sequence shown here is derived from an EMBL/GenBank/DDBJ whole genome shotgun (WGS) entry which is preliminary data.</text>
</comment>
<accession>A0A8I0LF73</accession>
<evidence type="ECO:0000256" key="1">
    <source>
        <dbReference type="SAM" id="MobiDB-lite"/>
    </source>
</evidence>
<evidence type="ECO:0008006" key="5">
    <source>
        <dbReference type="Google" id="ProtNLM"/>
    </source>
</evidence>
<feature type="region of interest" description="Disordered" evidence="1">
    <location>
        <begin position="111"/>
        <end position="136"/>
    </location>
</feature>
<organism evidence="3 4">
    <name type="scientific">Corynebacterium gallinarum</name>
    <dbReference type="NCBI Taxonomy" id="2762214"/>
    <lineage>
        <taxon>Bacteria</taxon>
        <taxon>Bacillati</taxon>
        <taxon>Actinomycetota</taxon>
        <taxon>Actinomycetes</taxon>
        <taxon>Mycobacteriales</taxon>
        <taxon>Corynebacteriaceae</taxon>
        <taxon>Corynebacterium</taxon>
    </lineage>
</organism>
<gene>
    <name evidence="3" type="ORF">H9627_04280</name>
</gene>
<dbReference type="EMBL" id="JACSPR010000002">
    <property type="protein sequence ID" value="MBD8029553.1"/>
    <property type="molecule type" value="Genomic_DNA"/>
</dbReference>
<keyword evidence="4" id="KW-1185">Reference proteome</keyword>
<feature type="compositionally biased region" description="Polar residues" evidence="1">
    <location>
        <begin position="124"/>
        <end position="136"/>
    </location>
</feature>
<sequence>MTVDAPVALKMNLFLIQFLVYLCDGAALNGADWKTILGLVPNAESWIPMEWLRMSLDFLSTLAWPVVVLWVAFLFRNRLDGLIGRVSKVSAAGVSAEFEQEIANLNRSVHATSDEAARSHGDDSPSTGGVLQHSANATNGLPRSFLIEAREVADTSPTAAAVLGRIALELALDEREFPGSDPKRPKRPKRPSQHLDDLRPHIGDTVYRQSISALNLANKAAHGMAADLTAFGANQLLDTIEVLIKEISTT</sequence>
<feature type="compositionally biased region" description="Basic and acidic residues" evidence="1">
    <location>
        <begin position="174"/>
        <end position="183"/>
    </location>
</feature>
<proteinExistence type="predicted"/>
<dbReference type="AlphaFoldDB" id="A0A8I0LF73"/>
<feature type="transmembrane region" description="Helical" evidence="2">
    <location>
        <begin position="54"/>
        <end position="75"/>
    </location>
</feature>
<keyword evidence="2" id="KW-0472">Membrane</keyword>
<feature type="compositionally biased region" description="Basic and acidic residues" evidence="1">
    <location>
        <begin position="112"/>
        <end position="123"/>
    </location>
</feature>
<evidence type="ECO:0000313" key="3">
    <source>
        <dbReference type="EMBL" id="MBD8029553.1"/>
    </source>
</evidence>